<evidence type="ECO:0000313" key="1">
    <source>
        <dbReference type="EnsemblMetazoa" id="AATE012782-PA.1"/>
    </source>
</evidence>
<reference evidence="1" key="1">
    <citation type="submission" date="2022-08" db="UniProtKB">
        <authorList>
            <consortium name="EnsemblMetazoa"/>
        </authorList>
    </citation>
    <scope>IDENTIFICATION</scope>
    <source>
        <strain evidence="1">EBRO</strain>
    </source>
</reference>
<dbReference type="VEuPathDB" id="VectorBase:AATE012782"/>
<accession>A0A182J7E4</accession>
<name>A0A182J7E4_ANOAO</name>
<dbReference type="EnsemblMetazoa" id="AATE012782-RA">
    <property type="protein sequence ID" value="AATE012782-PA.1"/>
    <property type="gene ID" value="AATE012782"/>
</dbReference>
<proteinExistence type="predicted"/>
<dbReference type="AlphaFoldDB" id="A0A182J7E4"/>
<sequence length="394" mass="42267">MYLGSSIPSPPAVVVVPMVPSVDRTATTSTIIRHQRCIRRGPARLRPPPGPSLGQLHLLAVAQPLDDARVALDDRRRFAGASGAALPPSSGPPASGPAPSGAATMAVAATTVCGGPATPVVSVLSGSLVESIVDTSEKNTALDSSESAPAPPPGEQSSDSRPTRRNVPIVRFFVQSESVKESLQLRQTVRARPLLLELVMIAIAIAIAITLPLSLPITITIAITLPSLAMIAAIRSHTLSTAPLRRLAAVPVAIANVTLRPQDRPSVVLQRATRASACTRATATRSEARTGRGRRVAYGRLTPTAVLEPQTLLPLERTQRWAEIELLLLWLLMQLLLCPEEPPESRLNELPERFERLPRLQQLSASECGEWRLLCECRSGSDLWLLMLYDCVGE</sequence>
<organism evidence="1">
    <name type="scientific">Anopheles atroparvus</name>
    <name type="common">European mosquito</name>
    <dbReference type="NCBI Taxonomy" id="41427"/>
    <lineage>
        <taxon>Eukaryota</taxon>
        <taxon>Metazoa</taxon>
        <taxon>Ecdysozoa</taxon>
        <taxon>Arthropoda</taxon>
        <taxon>Hexapoda</taxon>
        <taxon>Insecta</taxon>
        <taxon>Pterygota</taxon>
        <taxon>Neoptera</taxon>
        <taxon>Endopterygota</taxon>
        <taxon>Diptera</taxon>
        <taxon>Nematocera</taxon>
        <taxon>Culicoidea</taxon>
        <taxon>Culicidae</taxon>
        <taxon>Anophelinae</taxon>
        <taxon>Anopheles</taxon>
    </lineage>
</organism>
<protein>
    <submittedName>
        <fullName evidence="1">Uncharacterized protein</fullName>
    </submittedName>
</protein>